<reference evidence="3" key="1">
    <citation type="submission" date="2024-01" db="EMBL/GenBank/DDBJ databases">
        <title>Complete genome sequence of Mycoplasma arginini type strain G 230.</title>
        <authorList>
            <person name="Spergser J."/>
        </authorList>
    </citation>
    <scope>NUCLEOTIDE SEQUENCE</scope>
    <source>
        <strain evidence="3">NCTC 10129</strain>
    </source>
</reference>
<dbReference type="Pfam" id="PF03382">
    <property type="entry name" value="DUF285"/>
    <property type="match status" value="1"/>
</dbReference>
<protein>
    <submittedName>
        <fullName evidence="3">BspA family leucine-rich repeat surface protein</fullName>
    </submittedName>
</protein>
<sequence>MQKKASNIIKKLLLSTSIPLAATTSFFAISCKKTFNKISNEALLSGKLQSKLSVLEVKWDSIEDRNFKSNHQTKYRSLMKIAKDAITSNKENEIEKATTLIDDFIRDLFFNTEEKVDIKDYLTDVDLYWQSYERFVNLMQNQYISDAYNKVKQKYETQTLRYKNKDYNIYLDGSKLINVLSKDDKKQVKVFAKELKNKVDAFEKELKDINDTSIYNNAPKLDERVPKEIHIDWNYDVIPKLKELVNKTWDTETADKIKTGQTYGEVIKMLGEDLSKHFDEIPKEYIDYWSSDILNPEFLKNEVLQLQDKKSTDRVEISKDRNFNVRAFNSDIISLSFSLAGFSAEEAIKYLFNNYVVPKLTPFHSKIVVNNELKKLIKKYENRFPNLKDKEYNFDDSGLTIPFGFSKNIDGTLKVKLKTFMRVSSEDYPSSLVTLEGGINIKYPNKSEWDPETMTSPTKYIGIDNIEYYIYDKSLSKRTDIKEITQIGYYVQEDNKYVRGVEMPKYINKVSQLPNVITNIERMFNDLVSHRIENLDKWDTSNISNMQELFDNARNFNQDIKNWNVSNVQNMESMFRWAFNFNQPLNSWNVENVINMRGMFNTAESFNQPLNSWNVENVINMQNMFNRAKNFNQPLNRWTPKSLKNMYSMFYSASSFNQNLSSWHLKKDVQRDYFNWYTNNWTKDKWPKFDA</sequence>
<gene>
    <name evidence="3" type="ORF">V2E25_01395</name>
</gene>
<name>A0ABZ2APZ4_MYCAR</name>
<dbReference type="InterPro" id="IPR005046">
    <property type="entry name" value="DUF285"/>
</dbReference>
<organism evidence="3 4">
    <name type="scientific">Mycoplasmopsis arginini</name>
    <name type="common">Mycoplasma arginini</name>
    <dbReference type="NCBI Taxonomy" id="2094"/>
    <lineage>
        <taxon>Bacteria</taxon>
        <taxon>Bacillati</taxon>
        <taxon>Mycoplasmatota</taxon>
        <taxon>Mycoplasmoidales</taxon>
        <taxon>Metamycoplasmataceae</taxon>
        <taxon>Mycoplasmopsis</taxon>
    </lineage>
</organism>
<dbReference type="PROSITE" id="PS51257">
    <property type="entry name" value="PROKAR_LIPOPROTEIN"/>
    <property type="match status" value="1"/>
</dbReference>
<dbReference type="Proteomes" id="UP001432074">
    <property type="component" value="Chromosome"/>
</dbReference>
<evidence type="ECO:0000256" key="1">
    <source>
        <dbReference type="SAM" id="Coils"/>
    </source>
</evidence>
<dbReference type="EMBL" id="CP143577">
    <property type="protein sequence ID" value="WVN22236.1"/>
    <property type="molecule type" value="Genomic_DNA"/>
</dbReference>
<evidence type="ECO:0000256" key="2">
    <source>
        <dbReference type="SAM" id="SignalP"/>
    </source>
</evidence>
<feature type="chain" id="PRO_5045938505" evidence="2">
    <location>
        <begin position="22"/>
        <end position="691"/>
    </location>
</feature>
<evidence type="ECO:0000313" key="4">
    <source>
        <dbReference type="Proteomes" id="UP001432074"/>
    </source>
</evidence>
<keyword evidence="1" id="KW-0175">Coiled coil</keyword>
<proteinExistence type="predicted"/>
<feature type="coiled-coil region" evidence="1">
    <location>
        <begin position="185"/>
        <end position="212"/>
    </location>
</feature>
<keyword evidence="4" id="KW-1185">Reference proteome</keyword>
<dbReference type="RefSeq" id="WP_129694568.1">
    <property type="nucleotide sequence ID" value="NZ_CP143577.1"/>
</dbReference>
<accession>A0ABZ2APZ4</accession>
<feature type="signal peptide" evidence="2">
    <location>
        <begin position="1"/>
        <end position="21"/>
    </location>
</feature>
<keyword evidence="2" id="KW-0732">Signal</keyword>
<evidence type="ECO:0000313" key="3">
    <source>
        <dbReference type="EMBL" id="WVN22236.1"/>
    </source>
</evidence>